<dbReference type="RefSeq" id="XP_024584916.1">
    <property type="nucleotide sequence ID" value="XM_024719637.1"/>
</dbReference>
<keyword evidence="2" id="KW-1185">Reference proteome</keyword>
<accession>A0A0N7L807</accession>
<dbReference type="OMA" id="ECITEYY"/>
<name>A0A0N7L807_PLAHL</name>
<evidence type="ECO:0000313" key="1">
    <source>
        <dbReference type="EMBL" id="CEG48547.1"/>
    </source>
</evidence>
<dbReference type="EMBL" id="CCYD01002939">
    <property type="protein sequence ID" value="CEG48547.1"/>
    <property type="molecule type" value="Genomic_DNA"/>
</dbReference>
<dbReference type="Proteomes" id="UP000054928">
    <property type="component" value="Unassembled WGS sequence"/>
</dbReference>
<dbReference type="OrthoDB" id="151486at2759"/>
<proteinExistence type="predicted"/>
<dbReference type="GeneID" id="36401420"/>
<sequence length="99" mass="11302">MLGKRIASEIEACLTEYYRQECLRALYTKKNHLQDCTWINKDMMAKSTRRSRKGVSFALVPEIIGRADPTVDRSPIDVSPVSKLELILLCSERTFPVQA</sequence>
<organism evidence="1 2">
    <name type="scientific">Plasmopara halstedii</name>
    <name type="common">Downy mildew of sunflower</name>
    <dbReference type="NCBI Taxonomy" id="4781"/>
    <lineage>
        <taxon>Eukaryota</taxon>
        <taxon>Sar</taxon>
        <taxon>Stramenopiles</taxon>
        <taxon>Oomycota</taxon>
        <taxon>Peronosporomycetes</taxon>
        <taxon>Peronosporales</taxon>
        <taxon>Peronosporaceae</taxon>
        <taxon>Plasmopara</taxon>
    </lineage>
</organism>
<evidence type="ECO:0000313" key="2">
    <source>
        <dbReference type="Proteomes" id="UP000054928"/>
    </source>
</evidence>
<dbReference type="AlphaFoldDB" id="A0A0N7L807"/>
<reference evidence="2" key="1">
    <citation type="submission" date="2014-09" db="EMBL/GenBank/DDBJ databases">
        <authorList>
            <person name="Sharma Rahul"/>
            <person name="Thines Marco"/>
        </authorList>
    </citation>
    <scope>NUCLEOTIDE SEQUENCE [LARGE SCALE GENOMIC DNA]</scope>
</reference>
<protein>
    <submittedName>
        <fullName evidence="1">Uncharacterized protein</fullName>
    </submittedName>
</protein>